<feature type="domain" description="HNH" evidence="1">
    <location>
        <begin position="62"/>
        <end position="108"/>
    </location>
</feature>
<protein>
    <submittedName>
        <fullName evidence="2">HNHc domain containing protein</fullName>
    </submittedName>
</protein>
<accession>A0A6J5LDA3</accession>
<sequence>MPYAPLNKVCRELGCKNNRSKLNSFCLEHGGLQHTNEDKDNAYSNPAWRTIRRAQLSKQPLCQSCLTKGQVNSAKHVDHVFPWRHIGEHAFMHNLFQSLCHECHSHKTGQERKGVYEHYTQDGTQALTKADYGYAMTIKNNLID</sequence>
<dbReference type="GO" id="GO:0003676">
    <property type="term" value="F:nucleic acid binding"/>
    <property type="evidence" value="ECO:0007669"/>
    <property type="project" value="InterPro"/>
</dbReference>
<dbReference type="CDD" id="cd00085">
    <property type="entry name" value="HNHc"/>
    <property type="match status" value="1"/>
</dbReference>
<dbReference type="GO" id="GO:0008270">
    <property type="term" value="F:zinc ion binding"/>
    <property type="evidence" value="ECO:0007669"/>
    <property type="project" value="InterPro"/>
</dbReference>
<dbReference type="InterPro" id="IPR003615">
    <property type="entry name" value="HNH_nuc"/>
</dbReference>
<dbReference type="Pfam" id="PF01844">
    <property type="entry name" value="HNH"/>
    <property type="match status" value="1"/>
</dbReference>
<dbReference type="Gene3D" id="1.10.30.50">
    <property type="match status" value="1"/>
</dbReference>
<evidence type="ECO:0000313" key="2">
    <source>
        <dbReference type="EMBL" id="CAB4132638.1"/>
    </source>
</evidence>
<reference evidence="2" key="1">
    <citation type="submission" date="2020-04" db="EMBL/GenBank/DDBJ databases">
        <authorList>
            <person name="Chiriac C."/>
            <person name="Salcher M."/>
            <person name="Ghai R."/>
            <person name="Kavagutti S V."/>
        </authorList>
    </citation>
    <scope>NUCLEOTIDE SEQUENCE</scope>
</reference>
<dbReference type="EMBL" id="LR796261">
    <property type="protein sequence ID" value="CAB4132638.1"/>
    <property type="molecule type" value="Genomic_DNA"/>
</dbReference>
<gene>
    <name evidence="2" type="ORF">UFOVP259_61</name>
</gene>
<proteinExistence type="predicted"/>
<organism evidence="2">
    <name type="scientific">uncultured Caudovirales phage</name>
    <dbReference type="NCBI Taxonomy" id="2100421"/>
    <lineage>
        <taxon>Viruses</taxon>
        <taxon>Duplodnaviria</taxon>
        <taxon>Heunggongvirae</taxon>
        <taxon>Uroviricota</taxon>
        <taxon>Caudoviricetes</taxon>
        <taxon>Peduoviridae</taxon>
        <taxon>Maltschvirus</taxon>
        <taxon>Maltschvirus maltsch</taxon>
    </lineage>
</organism>
<evidence type="ECO:0000259" key="1">
    <source>
        <dbReference type="Pfam" id="PF01844"/>
    </source>
</evidence>
<name>A0A6J5LDA3_9CAUD</name>
<dbReference type="InterPro" id="IPR002711">
    <property type="entry name" value="HNH"/>
</dbReference>
<dbReference type="GO" id="GO:0004519">
    <property type="term" value="F:endonuclease activity"/>
    <property type="evidence" value="ECO:0007669"/>
    <property type="project" value="InterPro"/>
</dbReference>